<dbReference type="RefSeq" id="WP_220380554.1">
    <property type="nucleotide sequence ID" value="NZ_CP080544.1"/>
</dbReference>
<dbReference type="Gene3D" id="3.40.50.1820">
    <property type="entry name" value="alpha/beta hydrolase"/>
    <property type="match status" value="1"/>
</dbReference>
<keyword evidence="1" id="KW-0732">Signal</keyword>
<dbReference type="InterPro" id="IPR029058">
    <property type="entry name" value="AB_hydrolase_fold"/>
</dbReference>
<dbReference type="EMBL" id="CP080544">
    <property type="protein sequence ID" value="QYR53747.1"/>
    <property type="molecule type" value="Genomic_DNA"/>
</dbReference>
<organism evidence="4 5">
    <name type="scientific">Lysobacter soyae</name>
    <dbReference type="NCBI Taxonomy" id="2764185"/>
    <lineage>
        <taxon>Bacteria</taxon>
        <taxon>Pseudomonadati</taxon>
        <taxon>Pseudomonadota</taxon>
        <taxon>Gammaproteobacteria</taxon>
        <taxon>Lysobacterales</taxon>
        <taxon>Lysobacteraceae</taxon>
        <taxon>Lysobacter</taxon>
    </lineage>
</organism>
<reference evidence="4 5" key="1">
    <citation type="submission" date="2021-08" db="EMBL/GenBank/DDBJ databases">
        <title>Lysobacter sp. strain CJ11 Genome sequencing and assembly.</title>
        <authorList>
            <person name="Kim I."/>
        </authorList>
    </citation>
    <scope>NUCLEOTIDE SEQUENCE [LARGE SCALE GENOMIC DNA]</scope>
    <source>
        <strain evidence="4 5">CJ11</strain>
    </source>
</reference>
<proteinExistence type="predicted"/>
<sequence length="429" mass="46688">MKRLLPIVCAAFVATTATAQVAPERAKAISTTLLDHLDAGRFEQAEAMFSESMKTAVPLDKMKAAWGSMAGAGTRGDIRLVQKNTSQIALVPMHRGNQDWQATVSIDAQGKVEGLFIQPQQARAPVQAVPANAHFSERELTVGSGADALPATLAMPKGTGPFPGVVLVHGSGPQDRNETVGANRPFLDVARALADQGIAVLRYEKRSKAMPEWYASHPVTIDSETTDDAVMALATLRAQPGIDKKRLFVLGHSQGAMLAPRIGQRDGQVAGLIQWSGPARKLVEVLPEQMRFMGKTGKVPAEKTEENIRLLEAAIKMFRDPGYRGPSLMGQTADYWRSVDTVDPVKDTRASKLPVLLLHGGRDFQVSDTDWQLWQKNLRGDKRIEMKRYPTLNHLGITGTGEPNAAEYSAPGHVDAAMINDIVAWIKRH</sequence>
<dbReference type="PANTHER" id="PTHR43265">
    <property type="entry name" value="ESTERASE ESTD"/>
    <property type="match status" value="1"/>
</dbReference>
<dbReference type="Pfam" id="PF12146">
    <property type="entry name" value="Hydrolase_4"/>
    <property type="match status" value="1"/>
</dbReference>
<accession>A0ABX8WSD6</accession>
<feature type="domain" description="Serine aminopeptidase S33" evidence="2">
    <location>
        <begin position="186"/>
        <end position="394"/>
    </location>
</feature>
<dbReference type="Proteomes" id="UP000824755">
    <property type="component" value="Chromosome"/>
</dbReference>
<dbReference type="InterPro" id="IPR022742">
    <property type="entry name" value="Hydrolase_4"/>
</dbReference>
<evidence type="ECO:0000256" key="1">
    <source>
        <dbReference type="SAM" id="SignalP"/>
    </source>
</evidence>
<evidence type="ECO:0000259" key="2">
    <source>
        <dbReference type="Pfam" id="PF12146"/>
    </source>
</evidence>
<feature type="chain" id="PRO_5046798831" evidence="1">
    <location>
        <begin position="20"/>
        <end position="429"/>
    </location>
</feature>
<evidence type="ECO:0000313" key="4">
    <source>
        <dbReference type="EMBL" id="QYR53747.1"/>
    </source>
</evidence>
<gene>
    <name evidence="4" type="ORF">H8L67_04510</name>
</gene>
<feature type="signal peptide" evidence="1">
    <location>
        <begin position="1"/>
        <end position="19"/>
    </location>
</feature>
<evidence type="ECO:0000259" key="3">
    <source>
        <dbReference type="Pfam" id="PF13026"/>
    </source>
</evidence>
<keyword evidence="5" id="KW-1185">Reference proteome</keyword>
<dbReference type="Gene3D" id="3.10.450.590">
    <property type="match status" value="1"/>
</dbReference>
<dbReference type="InterPro" id="IPR053145">
    <property type="entry name" value="AB_hydrolase_Est10"/>
</dbReference>
<feature type="domain" description="DUF3887" evidence="3">
    <location>
        <begin position="32"/>
        <end position="115"/>
    </location>
</feature>
<keyword evidence="4" id="KW-0378">Hydrolase</keyword>
<protein>
    <submittedName>
        <fullName evidence="4">Alpha/beta fold hydrolase</fullName>
    </submittedName>
</protein>
<evidence type="ECO:0000313" key="5">
    <source>
        <dbReference type="Proteomes" id="UP000824755"/>
    </source>
</evidence>
<dbReference type="Pfam" id="PF13026">
    <property type="entry name" value="DUF3887"/>
    <property type="match status" value="1"/>
</dbReference>
<dbReference type="SUPFAM" id="SSF53474">
    <property type="entry name" value="alpha/beta-Hydrolases"/>
    <property type="match status" value="1"/>
</dbReference>
<dbReference type="InterPro" id="IPR024981">
    <property type="entry name" value="DUF3887"/>
</dbReference>
<dbReference type="PANTHER" id="PTHR43265:SF1">
    <property type="entry name" value="ESTERASE ESTD"/>
    <property type="match status" value="1"/>
</dbReference>
<name>A0ABX8WSD6_9GAMM</name>
<dbReference type="GO" id="GO:0016787">
    <property type="term" value="F:hydrolase activity"/>
    <property type="evidence" value="ECO:0007669"/>
    <property type="project" value="UniProtKB-KW"/>
</dbReference>